<name>A0ABY6A6I4_9GAMM</name>
<dbReference type="Gene3D" id="3.50.50.60">
    <property type="entry name" value="FAD/NAD(P)-binding domain"/>
    <property type="match status" value="1"/>
</dbReference>
<keyword evidence="8" id="KW-1185">Reference proteome</keyword>
<evidence type="ECO:0000313" key="7">
    <source>
        <dbReference type="EMBL" id="UXD86601.1"/>
    </source>
</evidence>
<dbReference type="PANTHER" id="PTHR43104">
    <property type="entry name" value="L-2-HYDROXYGLUTARATE DEHYDROGENASE, MITOCHONDRIAL"/>
    <property type="match status" value="1"/>
</dbReference>
<evidence type="ECO:0000256" key="1">
    <source>
        <dbReference type="ARBA" id="ARBA00001974"/>
    </source>
</evidence>
<dbReference type="InterPro" id="IPR006076">
    <property type="entry name" value="FAD-dep_OxRdtase"/>
</dbReference>
<dbReference type="RefSeq" id="WP_260998552.1">
    <property type="nucleotide sequence ID" value="NZ_CP054475.1"/>
</dbReference>
<dbReference type="SUPFAM" id="SSF51905">
    <property type="entry name" value="FAD/NAD(P)-binding domain"/>
    <property type="match status" value="1"/>
</dbReference>
<gene>
    <name evidence="7" type="ORF">HUF19_03685</name>
</gene>
<dbReference type="Gene3D" id="3.30.9.10">
    <property type="entry name" value="D-Amino Acid Oxidase, subunit A, domain 2"/>
    <property type="match status" value="1"/>
</dbReference>
<dbReference type="Proteomes" id="UP001065322">
    <property type="component" value="Chromosome"/>
</dbReference>
<evidence type="ECO:0000256" key="5">
    <source>
        <dbReference type="ARBA" id="ARBA00037941"/>
    </source>
</evidence>
<keyword evidence="4" id="KW-0560">Oxidoreductase</keyword>
<proteinExistence type="inferred from homology"/>
<dbReference type="EMBL" id="CP054475">
    <property type="protein sequence ID" value="UXD86601.1"/>
    <property type="molecule type" value="Genomic_DNA"/>
</dbReference>
<accession>A0ABY6A6I4</accession>
<evidence type="ECO:0000256" key="2">
    <source>
        <dbReference type="ARBA" id="ARBA00022630"/>
    </source>
</evidence>
<dbReference type="InterPro" id="IPR036188">
    <property type="entry name" value="FAD/NAD-bd_sf"/>
</dbReference>
<evidence type="ECO:0000256" key="3">
    <source>
        <dbReference type="ARBA" id="ARBA00022827"/>
    </source>
</evidence>
<dbReference type="PANTHER" id="PTHR43104:SF4">
    <property type="entry name" value="L-2-HYDROXYGLUTARATE DEHYDROGENASE, MITOCHONDRIAL"/>
    <property type="match status" value="1"/>
</dbReference>
<feature type="domain" description="FAD dependent oxidoreductase" evidence="6">
    <location>
        <begin position="5"/>
        <end position="364"/>
    </location>
</feature>
<evidence type="ECO:0000259" key="6">
    <source>
        <dbReference type="Pfam" id="PF01266"/>
    </source>
</evidence>
<comment type="cofactor">
    <cofactor evidence="1">
        <name>FAD</name>
        <dbReference type="ChEBI" id="CHEBI:57692"/>
    </cofactor>
</comment>
<protein>
    <submittedName>
        <fullName evidence="7">NAD(P)/FAD-dependent oxidoreductase</fullName>
    </submittedName>
</protein>
<sequence length="376" mass="41065">MTDFDYCIIGGGVIGLACARELSVKGSVLLLEKNDRFGAETSSRNSEVIHAGLYYAPGSLKERLCIEGKQRLYQFCSGFDVPHQAVGKLIIAPESGQAQLMQLLHKGRQLGIPLQLLDQQQLLETEPQVRGFAALHSPTTGIIDSHIYMERLAQQAEQQGALLLRHSQVISASERDYGWQIRVASQDNITDIHCAALINAAGLQAQALAESLALDRTAIPPLHLCRGHYFSYSGKNPFRHLIYPLPEKNLAGLGIHATLDLGGQLRFGPDTEYLPAGSAADYRVDPALAPAFASAIQRYFPGLNAQQLQPDYAGIRPKLHTKHETAADFVIHRPSNRPPAVHLFGIESPGLTASLAIGTFVTEMLQKQADEAHNTR</sequence>
<keyword evidence="3" id="KW-0274">FAD</keyword>
<evidence type="ECO:0000256" key="4">
    <source>
        <dbReference type="ARBA" id="ARBA00023002"/>
    </source>
</evidence>
<organism evidence="7 8">
    <name type="scientific">Thalassolituus hydrocarboniclasticus</name>
    <dbReference type="NCBI Taxonomy" id="2742796"/>
    <lineage>
        <taxon>Bacteria</taxon>
        <taxon>Pseudomonadati</taxon>
        <taxon>Pseudomonadota</taxon>
        <taxon>Gammaproteobacteria</taxon>
        <taxon>Oceanospirillales</taxon>
        <taxon>Oceanospirillaceae</taxon>
        <taxon>Thalassolituus</taxon>
    </lineage>
</organism>
<reference evidence="8" key="1">
    <citation type="submission" date="2020-06" db="EMBL/GenBank/DDBJ databases">
        <title>Thalassolituus marinus alknpb1M-1, a hydrocarbon-degrading bacterium isolated from the deep-sea overlying water using an in-situ strategy from the South China Sea basin.</title>
        <authorList>
            <person name="Dong C."/>
            <person name="Chen Y."/>
            <person name="Shao Z."/>
        </authorList>
    </citation>
    <scope>NUCLEOTIDE SEQUENCE [LARGE SCALE GENOMIC DNA]</scope>
    <source>
        <strain evidence="8">alknpb1M-1</strain>
    </source>
</reference>
<comment type="similarity">
    <text evidence="5">Belongs to the L2HGDH family.</text>
</comment>
<dbReference type="Pfam" id="PF01266">
    <property type="entry name" value="DAO"/>
    <property type="match status" value="1"/>
</dbReference>
<keyword evidence="2" id="KW-0285">Flavoprotein</keyword>
<evidence type="ECO:0000313" key="8">
    <source>
        <dbReference type="Proteomes" id="UP001065322"/>
    </source>
</evidence>